<dbReference type="AlphaFoldDB" id="K0I7W6"/>
<reference evidence="1 2" key="1">
    <citation type="journal article" date="2012" name="Environ. Microbiol.">
        <title>The genome of the ammonia-oxidizing Candidatus Nitrososphaera gargensis: insights into metabolic versatility and environmental adaptations.</title>
        <authorList>
            <person name="Spang A."/>
            <person name="Poehlein A."/>
            <person name="Offre P."/>
            <person name="Zumbragel S."/>
            <person name="Haider S."/>
            <person name="Rychlik N."/>
            <person name="Nowka B."/>
            <person name="Schmeisser C."/>
            <person name="Lebedeva E.V."/>
            <person name="Rattei T."/>
            <person name="Bohm C."/>
            <person name="Schmid M."/>
            <person name="Galushko A."/>
            <person name="Hatzenpichler R."/>
            <person name="Weinmaier T."/>
            <person name="Daniel R."/>
            <person name="Schleper C."/>
            <person name="Spieck E."/>
            <person name="Streit W."/>
            <person name="Wagner M."/>
        </authorList>
    </citation>
    <scope>NUCLEOTIDE SEQUENCE [LARGE SCALE GENOMIC DNA]</scope>
    <source>
        <strain evidence="2">Ga9.2</strain>
    </source>
</reference>
<dbReference type="RefSeq" id="WP_015017902.1">
    <property type="nucleotide sequence ID" value="NC_018719.1"/>
</dbReference>
<protein>
    <recommendedName>
        <fullName evidence="3">Ferredoxin</fullName>
    </recommendedName>
</protein>
<sequence length="114" mass="12848">MSTATLQNTKWQSCIDACMRCAEACEFCATSDLREQDVKMMATCAQINRECAVVCWTSASLMSMDSQFAKQFCRLCADICDACAQECDRHNVDHCKRCAQACRSCAEECRRMAR</sequence>
<evidence type="ECO:0000313" key="1">
    <source>
        <dbReference type="EMBL" id="AFU57356.1"/>
    </source>
</evidence>
<dbReference type="Proteomes" id="UP000008037">
    <property type="component" value="Chromosome"/>
</dbReference>
<dbReference type="InterPro" id="IPR044543">
    <property type="entry name" value="YHJQ-like"/>
</dbReference>
<dbReference type="KEGG" id="nga:Ngar_c04090"/>
<keyword evidence="2" id="KW-1185">Reference proteome</keyword>
<dbReference type="InterPro" id="IPR005560">
    <property type="entry name" value="Csp_YhjQ"/>
</dbReference>
<dbReference type="PANTHER" id="PTHR37310">
    <property type="entry name" value="CYTOPLASMIC PROTEIN-RELATED"/>
    <property type="match status" value="1"/>
</dbReference>
<proteinExistence type="predicted"/>
<name>K0I7W6_NITGG</name>
<accession>K0I7W6</accession>
<dbReference type="BioCyc" id="CNIT1237085:G1324-408-MONOMER"/>
<dbReference type="EMBL" id="CP002408">
    <property type="protein sequence ID" value="AFU57356.1"/>
    <property type="molecule type" value="Genomic_DNA"/>
</dbReference>
<dbReference type="CDD" id="cd08026">
    <property type="entry name" value="DUF326"/>
    <property type="match status" value="1"/>
</dbReference>
<organism evidence="1 2">
    <name type="scientific">Nitrososphaera gargensis (strain Ga9.2)</name>
    <dbReference type="NCBI Taxonomy" id="1237085"/>
    <lineage>
        <taxon>Archaea</taxon>
        <taxon>Nitrososphaerota</taxon>
        <taxon>Nitrososphaeria</taxon>
        <taxon>Nitrososphaerales</taxon>
        <taxon>Nitrososphaeraceae</taxon>
        <taxon>Nitrososphaera</taxon>
    </lineage>
</organism>
<dbReference type="GeneID" id="96991259"/>
<dbReference type="OrthoDB" id="8783at2157"/>
<evidence type="ECO:0008006" key="3">
    <source>
        <dbReference type="Google" id="ProtNLM"/>
    </source>
</evidence>
<dbReference type="InParanoid" id="K0I7W6"/>
<dbReference type="PANTHER" id="PTHR37310:SF1">
    <property type="entry name" value="CYTOPLASMIC PROTEIN"/>
    <property type="match status" value="1"/>
</dbReference>
<gene>
    <name evidence="1" type="ordered locus">Ngar_c04090</name>
</gene>
<dbReference type="HOGENOM" id="CLU_142273_1_0_2"/>
<dbReference type="Gene3D" id="1.20.1270.360">
    <property type="match status" value="1"/>
</dbReference>
<evidence type="ECO:0000313" key="2">
    <source>
        <dbReference type="Proteomes" id="UP000008037"/>
    </source>
</evidence>
<dbReference type="Pfam" id="PF03860">
    <property type="entry name" value="Csp"/>
    <property type="match status" value="1"/>
</dbReference>